<dbReference type="EMBL" id="FTOF01000003">
    <property type="protein sequence ID" value="SIS43532.1"/>
    <property type="molecule type" value="Genomic_DNA"/>
</dbReference>
<organism evidence="4 5">
    <name type="scientific">Corynebacterium appendicis CIP 107643</name>
    <dbReference type="NCBI Taxonomy" id="1161099"/>
    <lineage>
        <taxon>Bacteria</taxon>
        <taxon>Bacillati</taxon>
        <taxon>Actinomycetota</taxon>
        <taxon>Actinomycetes</taxon>
        <taxon>Mycobacteriales</taxon>
        <taxon>Corynebacteriaceae</taxon>
        <taxon>Corynebacterium</taxon>
    </lineage>
</organism>
<dbReference type="OrthoDB" id="5241375at2"/>
<sequence>MKKWIAGIGAVALVGAGAAAAVVVGSDTTVERVVDGDTVDVSTWSGTKRVRLLNIDTPELGHFGEPEECLAQEAKDRLEELLPAGTKVTLEYDVDRHDRYGRELAGVFVGDDFVNEQIVSEGFAHAVVFEPNRKFYDRILAAEASPRSNQTGVFGVGPECLTSDRREQSDLESTQRDINELDRMDLADPTVTADARRLVDRIHRTSDDIRRHADSTEDSFYTAQLRDFLDASRSRADEAERELDATDKRERERIEDLKKQEQEAQQREARQREEARREAEHQRAAEQPPAPAPAPAPAPSAPSGGADTYTGCRAYGGNYSLNNVDKNGRRYAKIDCNTKEQIG</sequence>
<dbReference type="PROSITE" id="PS01284">
    <property type="entry name" value="TNASE_2"/>
    <property type="match status" value="1"/>
</dbReference>
<name>A0A1N7J2E0_9CORY</name>
<feature type="compositionally biased region" description="Pro residues" evidence="1">
    <location>
        <begin position="288"/>
        <end position="300"/>
    </location>
</feature>
<dbReference type="Pfam" id="PF00565">
    <property type="entry name" value="SNase"/>
    <property type="match status" value="1"/>
</dbReference>
<dbReference type="GO" id="GO:0004518">
    <property type="term" value="F:nuclease activity"/>
    <property type="evidence" value="ECO:0007669"/>
    <property type="project" value="InterPro"/>
</dbReference>
<feature type="compositionally biased region" description="Basic and acidic residues" evidence="1">
    <location>
        <begin position="232"/>
        <end position="284"/>
    </location>
</feature>
<accession>A0A1N7J2E0</accession>
<dbReference type="SMART" id="SM00318">
    <property type="entry name" value="SNc"/>
    <property type="match status" value="1"/>
</dbReference>
<dbReference type="GO" id="GO:0003676">
    <property type="term" value="F:nucleic acid binding"/>
    <property type="evidence" value="ECO:0007669"/>
    <property type="project" value="InterPro"/>
</dbReference>
<feature type="domain" description="TNase-like" evidence="3">
    <location>
        <begin position="30"/>
        <end position="156"/>
    </location>
</feature>
<reference evidence="5" key="1">
    <citation type="submission" date="2017-01" db="EMBL/GenBank/DDBJ databases">
        <authorList>
            <person name="Varghese N."/>
            <person name="Submissions S."/>
        </authorList>
    </citation>
    <scope>NUCLEOTIDE SEQUENCE [LARGE SCALE GENOMIC DNA]</scope>
    <source>
        <strain evidence="5">DSM 44531</strain>
    </source>
</reference>
<evidence type="ECO:0000313" key="4">
    <source>
        <dbReference type="EMBL" id="SIS43532.1"/>
    </source>
</evidence>
<feature type="chain" id="PRO_5039121607" evidence="2">
    <location>
        <begin position="22"/>
        <end position="343"/>
    </location>
</feature>
<feature type="region of interest" description="Disordered" evidence="1">
    <location>
        <begin position="148"/>
        <end position="176"/>
    </location>
</feature>
<keyword evidence="5" id="KW-1185">Reference proteome</keyword>
<gene>
    <name evidence="4" type="ORF">SAMN05444817_103201</name>
</gene>
<dbReference type="InterPro" id="IPR002071">
    <property type="entry name" value="Thermonucl_AS"/>
</dbReference>
<dbReference type="InterPro" id="IPR016071">
    <property type="entry name" value="Staphylococal_nuclease_OB-fold"/>
</dbReference>
<keyword evidence="2" id="KW-0732">Signal</keyword>
<dbReference type="Proteomes" id="UP000186292">
    <property type="component" value="Unassembled WGS sequence"/>
</dbReference>
<evidence type="ECO:0000256" key="1">
    <source>
        <dbReference type="SAM" id="MobiDB-lite"/>
    </source>
</evidence>
<dbReference type="SUPFAM" id="SSF50199">
    <property type="entry name" value="Staphylococcal nuclease"/>
    <property type="match status" value="1"/>
</dbReference>
<feature type="region of interest" description="Disordered" evidence="1">
    <location>
        <begin position="232"/>
        <end position="314"/>
    </location>
</feature>
<proteinExistence type="predicted"/>
<feature type="compositionally biased region" description="Basic and acidic residues" evidence="1">
    <location>
        <begin position="162"/>
        <end position="176"/>
    </location>
</feature>
<evidence type="ECO:0000256" key="2">
    <source>
        <dbReference type="SAM" id="SignalP"/>
    </source>
</evidence>
<dbReference type="PROSITE" id="PS50830">
    <property type="entry name" value="TNASE_3"/>
    <property type="match status" value="1"/>
</dbReference>
<dbReference type="PROSITE" id="PS01123">
    <property type="entry name" value="TNASE_1"/>
    <property type="match status" value="1"/>
</dbReference>
<dbReference type="AlphaFoldDB" id="A0A1N7J2E0"/>
<dbReference type="RefSeq" id="WP_076598808.1">
    <property type="nucleotide sequence ID" value="NZ_CP046976.1"/>
</dbReference>
<dbReference type="STRING" id="1161099.SAMN05444817_103201"/>
<dbReference type="InterPro" id="IPR035437">
    <property type="entry name" value="SNase_OB-fold_sf"/>
</dbReference>
<feature type="signal peptide" evidence="2">
    <location>
        <begin position="1"/>
        <end position="21"/>
    </location>
</feature>
<dbReference type="Gene3D" id="2.40.50.90">
    <property type="match status" value="1"/>
</dbReference>
<evidence type="ECO:0000259" key="3">
    <source>
        <dbReference type="PROSITE" id="PS50830"/>
    </source>
</evidence>
<evidence type="ECO:0000313" key="5">
    <source>
        <dbReference type="Proteomes" id="UP000186292"/>
    </source>
</evidence>
<protein>
    <submittedName>
        <fullName evidence="4">Micrococcal nuclease</fullName>
    </submittedName>
</protein>